<name>A0A0F9GSB7_9ZZZZ</name>
<feature type="region of interest" description="Disordered" evidence="1">
    <location>
        <begin position="1"/>
        <end position="23"/>
    </location>
</feature>
<protein>
    <submittedName>
        <fullName evidence="2">Uncharacterized protein</fullName>
    </submittedName>
</protein>
<dbReference type="AlphaFoldDB" id="A0A0F9GSB7"/>
<dbReference type="EMBL" id="LAZR01017126">
    <property type="protein sequence ID" value="KKM01694.1"/>
    <property type="molecule type" value="Genomic_DNA"/>
</dbReference>
<proteinExistence type="predicted"/>
<accession>A0A0F9GSB7</accession>
<sequence length="291" mass="33153">MSENPERGCGTKAPGGTYCEGPTSSTGGALRTWAWLLGDGHSECIPLTVPPRQMIVINPAATITICAIVKDRQPYFEGLAEAAYLHLLQVTKNQGVADHVGEKYYSAYSFAEETKRHGPSRRIPKAMAKRLLDIVWSRGPIPMLFTHNRMPIFNSPGHFDVATEHAMYCLGLNSLHDEDINWNPTWQHPEWSQYSDGYRGDDHVLIPILRLLDELDRDWRNKKSIPAYVDAKEFFSEVRGVEQAVGMSWMKKITHCAKEDGTYDEEILEMQHYYGKQMVHTIDLEELEEEE</sequence>
<reference evidence="2" key="1">
    <citation type="journal article" date="2015" name="Nature">
        <title>Complex archaea that bridge the gap between prokaryotes and eukaryotes.</title>
        <authorList>
            <person name="Spang A."/>
            <person name="Saw J.H."/>
            <person name="Jorgensen S.L."/>
            <person name="Zaremba-Niedzwiedzka K."/>
            <person name="Martijn J."/>
            <person name="Lind A.E."/>
            <person name="van Eijk R."/>
            <person name="Schleper C."/>
            <person name="Guy L."/>
            <person name="Ettema T.J."/>
        </authorList>
    </citation>
    <scope>NUCLEOTIDE SEQUENCE</scope>
</reference>
<gene>
    <name evidence="2" type="ORF">LCGC14_1791850</name>
</gene>
<evidence type="ECO:0000313" key="2">
    <source>
        <dbReference type="EMBL" id="KKM01694.1"/>
    </source>
</evidence>
<comment type="caution">
    <text evidence="2">The sequence shown here is derived from an EMBL/GenBank/DDBJ whole genome shotgun (WGS) entry which is preliminary data.</text>
</comment>
<organism evidence="2">
    <name type="scientific">marine sediment metagenome</name>
    <dbReference type="NCBI Taxonomy" id="412755"/>
    <lineage>
        <taxon>unclassified sequences</taxon>
        <taxon>metagenomes</taxon>
        <taxon>ecological metagenomes</taxon>
    </lineage>
</organism>
<evidence type="ECO:0000256" key="1">
    <source>
        <dbReference type="SAM" id="MobiDB-lite"/>
    </source>
</evidence>